<accession>K2JQG9</accession>
<evidence type="ECO:0000256" key="1">
    <source>
        <dbReference type="SAM" id="MobiDB-lite"/>
    </source>
</evidence>
<evidence type="ECO:0000313" key="2">
    <source>
        <dbReference type="EMBL" id="EKE76777.1"/>
    </source>
</evidence>
<feature type="region of interest" description="Disordered" evidence="1">
    <location>
        <begin position="1"/>
        <end position="20"/>
    </location>
</feature>
<keyword evidence="3" id="KW-1185">Reference proteome</keyword>
<dbReference type="AlphaFoldDB" id="K2JQG9"/>
<dbReference type="EMBL" id="AMRI01000004">
    <property type="protein sequence ID" value="EKE76777.1"/>
    <property type="molecule type" value="Genomic_DNA"/>
</dbReference>
<proteinExistence type="predicted"/>
<organism evidence="2 3">
    <name type="scientific">Gallaecimonas xiamenensis 3-C-1</name>
    <dbReference type="NCBI Taxonomy" id="745411"/>
    <lineage>
        <taxon>Bacteria</taxon>
        <taxon>Pseudomonadati</taxon>
        <taxon>Pseudomonadota</taxon>
        <taxon>Gammaproteobacteria</taxon>
        <taxon>Enterobacterales</taxon>
        <taxon>Gallaecimonadaceae</taxon>
        <taxon>Gallaecimonas</taxon>
    </lineage>
</organism>
<dbReference type="Proteomes" id="UP000006755">
    <property type="component" value="Unassembled WGS sequence"/>
</dbReference>
<reference evidence="2 3" key="1">
    <citation type="journal article" date="2012" name="J. Bacteriol.">
        <title>Genome Sequence of Gallaecimonas xiamenensis Type Strain 3-C-1.</title>
        <authorList>
            <person name="Lai Q."/>
            <person name="Wang L."/>
            <person name="Wang W."/>
            <person name="Shao Z."/>
        </authorList>
    </citation>
    <scope>NUCLEOTIDE SEQUENCE [LARGE SCALE GENOMIC DNA]</scope>
    <source>
        <strain evidence="2 3">3-C-1</strain>
    </source>
</reference>
<protein>
    <submittedName>
        <fullName evidence="2">Uncharacterized protein</fullName>
    </submittedName>
</protein>
<comment type="caution">
    <text evidence="2">The sequence shown here is derived from an EMBL/GenBank/DDBJ whole genome shotgun (WGS) entry which is preliminary data.</text>
</comment>
<evidence type="ECO:0000313" key="3">
    <source>
        <dbReference type="Proteomes" id="UP000006755"/>
    </source>
</evidence>
<sequence length="84" mass="9177">MLAQLNQAGKAVGPRHTQVQQHQIRHLRHYGAFHGLDVASLANGAVWQGSGNGQPDGCPEQRVIVCYQDMDLVHLIIRSLRAAA</sequence>
<dbReference type="STRING" id="745411.B3C1_04250"/>
<name>K2JQG9_9GAMM</name>
<gene>
    <name evidence="2" type="ORF">B3C1_04250</name>
</gene>